<comment type="caution">
    <text evidence="2">The sequence shown here is derived from an EMBL/GenBank/DDBJ whole genome shotgun (WGS) entry which is preliminary data.</text>
</comment>
<accession>A0ABW0K4M8</accession>
<name>A0ABW0K4M8_9BACL</name>
<feature type="region of interest" description="Disordered" evidence="1">
    <location>
        <begin position="85"/>
        <end position="120"/>
    </location>
</feature>
<evidence type="ECO:0000256" key="1">
    <source>
        <dbReference type="SAM" id="MobiDB-lite"/>
    </source>
</evidence>
<organism evidence="2 3">
    <name type="scientific">Paenibacillus aestuarii</name>
    <dbReference type="NCBI Taxonomy" id="516965"/>
    <lineage>
        <taxon>Bacteria</taxon>
        <taxon>Bacillati</taxon>
        <taxon>Bacillota</taxon>
        <taxon>Bacilli</taxon>
        <taxon>Bacillales</taxon>
        <taxon>Paenibacillaceae</taxon>
        <taxon>Paenibacillus</taxon>
    </lineage>
</organism>
<dbReference type="EMBL" id="JBHSMJ010000009">
    <property type="protein sequence ID" value="MFC5448205.1"/>
    <property type="molecule type" value="Genomic_DNA"/>
</dbReference>
<reference evidence="3" key="1">
    <citation type="journal article" date="2019" name="Int. J. Syst. Evol. Microbiol.">
        <title>The Global Catalogue of Microorganisms (GCM) 10K type strain sequencing project: providing services to taxonomists for standard genome sequencing and annotation.</title>
        <authorList>
            <consortium name="The Broad Institute Genomics Platform"/>
            <consortium name="The Broad Institute Genome Sequencing Center for Infectious Disease"/>
            <person name="Wu L."/>
            <person name="Ma J."/>
        </authorList>
    </citation>
    <scope>NUCLEOTIDE SEQUENCE [LARGE SCALE GENOMIC DNA]</scope>
    <source>
        <strain evidence="3">KACC 11904</strain>
    </source>
</reference>
<evidence type="ECO:0000313" key="2">
    <source>
        <dbReference type="EMBL" id="MFC5448205.1"/>
    </source>
</evidence>
<feature type="compositionally biased region" description="Basic residues" evidence="1">
    <location>
        <begin position="110"/>
        <end position="120"/>
    </location>
</feature>
<proteinExistence type="predicted"/>
<dbReference type="Proteomes" id="UP001596044">
    <property type="component" value="Unassembled WGS sequence"/>
</dbReference>
<dbReference type="RefSeq" id="WP_377524034.1">
    <property type="nucleotide sequence ID" value="NZ_JBHSMJ010000009.1"/>
</dbReference>
<protein>
    <submittedName>
        <fullName evidence="2">Uncharacterized protein</fullName>
    </submittedName>
</protein>
<feature type="compositionally biased region" description="Polar residues" evidence="1">
    <location>
        <begin position="98"/>
        <end position="107"/>
    </location>
</feature>
<keyword evidence="3" id="KW-1185">Reference proteome</keyword>
<evidence type="ECO:0000313" key="3">
    <source>
        <dbReference type="Proteomes" id="UP001596044"/>
    </source>
</evidence>
<sequence length="120" mass="13031">MHGSTKLPLQAVKIGLRSRTARARLLQLGRIGLRRGEAPAAAAAAVVRKSPVGAWAEAVESAAVRFRRVAASFLYTKAPNCRCKQSKSDCAVEPPAQGRSNWANSDYGTAKHRQLRRRPP</sequence>
<gene>
    <name evidence="2" type="ORF">ACFPOG_08030</name>
</gene>